<dbReference type="RefSeq" id="WP_158557899.1">
    <property type="nucleotide sequence ID" value="NZ_POUA01000015.1"/>
</dbReference>
<dbReference type="Proteomes" id="UP000248544">
    <property type="component" value="Unassembled WGS sequence"/>
</dbReference>
<gene>
    <name evidence="7" type="ORF">C1I98_03555</name>
</gene>
<name>A0A2W2I005_9ACTN</name>
<feature type="transmembrane region" description="Helical" evidence="6">
    <location>
        <begin position="42"/>
        <end position="71"/>
    </location>
</feature>
<keyword evidence="5 6" id="KW-0472">Membrane</keyword>
<comment type="subcellular location">
    <subcellularLocation>
        <location evidence="1">Cell membrane</location>
        <topology evidence="1">Multi-pass membrane protein</topology>
    </subcellularLocation>
</comment>
<dbReference type="PANTHER" id="PTHR30086:SF20">
    <property type="entry name" value="ARGININE EXPORTER PROTEIN ARGO-RELATED"/>
    <property type="match status" value="1"/>
</dbReference>
<keyword evidence="8" id="KW-1185">Reference proteome</keyword>
<feature type="non-terminal residue" evidence="7">
    <location>
        <position position="1"/>
    </location>
</feature>
<dbReference type="PANTHER" id="PTHR30086">
    <property type="entry name" value="ARGININE EXPORTER PROTEIN ARGO"/>
    <property type="match status" value="1"/>
</dbReference>
<keyword evidence="3 6" id="KW-0812">Transmembrane</keyword>
<evidence type="ECO:0000256" key="2">
    <source>
        <dbReference type="ARBA" id="ARBA00022475"/>
    </source>
</evidence>
<reference evidence="7 8" key="1">
    <citation type="submission" date="2018-01" db="EMBL/GenBank/DDBJ databases">
        <title>Draft genome sequence of Sphaerisporangium sp. 7K107.</title>
        <authorList>
            <person name="Sahin N."/>
            <person name="Saygin H."/>
            <person name="Ay H."/>
        </authorList>
    </citation>
    <scope>NUCLEOTIDE SEQUENCE [LARGE SCALE GENOMIC DNA]</scope>
    <source>
        <strain evidence="7 8">7K107</strain>
    </source>
</reference>
<dbReference type="GO" id="GO:0015171">
    <property type="term" value="F:amino acid transmembrane transporter activity"/>
    <property type="evidence" value="ECO:0007669"/>
    <property type="project" value="TreeGrafter"/>
</dbReference>
<keyword evidence="2" id="KW-1003">Cell membrane</keyword>
<evidence type="ECO:0000313" key="8">
    <source>
        <dbReference type="Proteomes" id="UP000248544"/>
    </source>
</evidence>
<protein>
    <submittedName>
        <fullName evidence="7">Lysine transporter LysE</fullName>
    </submittedName>
</protein>
<evidence type="ECO:0000256" key="4">
    <source>
        <dbReference type="ARBA" id="ARBA00022989"/>
    </source>
</evidence>
<sequence length="104" mass="10873">IDGSAASAWVGFRRGLLTNLLNPKVIVFYVALMPQFLGDAPAFGATLLLSAIAAGVCLVWFVLVANVVGALRRLFTRRAVRRSMDAVTGTALVALGVGVAVSRS</sequence>
<dbReference type="AlphaFoldDB" id="A0A2W2I005"/>
<comment type="caution">
    <text evidence="7">The sequence shown here is derived from an EMBL/GenBank/DDBJ whole genome shotgun (WGS) entry which is preliminary data.</text>
</comment>
<keyword evidence="4 6" id="KW-1133">Transmembrane helix</keyword>
<evidence type="ECO:0000256" key="3">
    <source>
        <dbReference type="ARBA" id="ARBA00022692"/>
    </source>
</evidence>
<proteinExistence type="predicted"/>
<evidence type="ECO:0000256" key="1">
    <source>
        <dbReference type="ARBA" id="ARBA00004651"/>
    </source>
</evidence>
<dbReference type="EMBL" id="POUA01000015">
    <property type="protein sequence ID" value="PZG55338.1"/>
    <property type="molecule type" value="Genomic_DNA"/>
</dbReference>
<dbReference type="InterPro" id="IPR001123">
    <property type="entry name" value="LeuE-type"/>
</dbReference>
<evidence type="ECO:0000313" key="7">
    <source>
        <dbReference type="EMBL" id="PZG55338.1"/>
    </source>
</evidence>
<evidence type="ECO:0000256" key="6">
    <source>
        <dbReference type="SAM" id="Phobius"/>
    </source>
</evidence>
<accession>A0A2W2I005</accession>
<dbReference type="Pfam" id="PF01810">
    <property type="entry name" value="LysE"/>
    <property type="match status" value="1"/>
</dbReference>
<dbReference type="GO" id="GO:0005886">
    <property type="term" value="C:plasma membrane"/>
    <property type="evidence" value="ECO:0007669"/>
    <property type="project" value="UniProtKB-SubCell"/>
</dbReference>
<evidence type="ECO:0000256" key="5">
    <source>
        <dbReference type="ARBA" id="ARBA00023136"/>
    </source>
</evidence>
<organism evidence="7 8">
    <name type="scientific">Spongiactinospora gelatinilytica</name>
    <dbReference type="NCBI Taxonomy" id="2666298"/>
    <lineage>
        <taxon>Bacteria</taxon>
        <taxon>Bacillati</taxon>
        <taxon>Actinomycetota</taxon>
        <taxon>Actinomycetes</taxon>
        <taxon>Streptosporangiales</taxon>
        <taxon>Streptosporangiaceae</taxon>
        <taxon>Spongiactinospora</taxon>
    </lineage>
</organism>